<gene>
    <name evidence="8" type="ORF">ACFSSA_03195</name>
</gene>
<evidence type="ECO:0000256" key="6">
    <source>
        <dbReference type="SAM" id="SignalP"/>
    </source>
</evidence>
<reference evidence="9" key="1">
    <citation type="journal article" date="2019" name="Int. J. Syst. Evol. Microbiol.">
        <title>The Global Catalogue of Microorganisms (GCM) 10K type strain sequencing project: providing services to taxonomists for standard genome sequencing and annotation.</title>
        <authorList>
            <consortium name="The Broad Institute Genomics Platform"/>
            <consortium name="The Broad Institute Genome Sequencing Center for Infectious Disease"/>
            <person name="Wu L."/>
            <person name="Ma J."/>
        </authorList>
    </citation>
    <scope>NUCLEOTIDE SEQUENCE [LARGE SCALE GENOMIC DNA]</scope>
    <source>
        <strain evidence="9">CGMCC 4.7106</strain>
    </source>
</reference>
<dbReference type="SUPFAM" id="SSF52833">
    <property type="entry name" value="Thioredoxin-like"/>
    <property type="match status" value="1"/>
</dbReference>
<keyword evidence="3 4" id="KW-0560">Oxidoreductase</keyword>
<proteinExistence type="inferred from homology"/>
<dbReference type="Gene3D" id="3.40.30.10">
    <property type="entry name" value="Glutaredoxin"/>
    <property type="match status" value="1"/>
</dbReference>
<dbReference type="PRINTS" id="PR01011">
    <property type="entry name" value="GLUTPROXDASE"/>
</dbReference>
<evidence type="ECO:0000256" key="1">
    <source>
        <dbReference type="ARBA" id="ARBA00006926"/>
    </source>
</evidence>
<dbReference type="PROSITE" id="PS00460">
    <property type="entry name" value="GLUTATHIONE_PEROXID_1"/>
    <property type="match status" value="1"/>
</dbReference>
<name>A0ABW5D7M2_9BACT</name>
<comment type="caution">
    <text evidence="8">The sequence shown here is derived from an EMBL/GenBank/DDBJ whole genome shotgun (WGS) entry which is preliminary data.</text>
</comment>
<dbReference type="Pfam" id="PF00255">
    <property type="entry name" value="GSHPx"/>
    <property type="match status" value="1"/>
</dbReference>
<keyword evidence="9" id="KW-1185">Reference proteome</keyword>
<evidence type="ECO:0000259" key="7">
    <source>
        <dbReference type="PROSITE" id="PS51352"/>
    </source>
</evidence>
<keyword evidence="2 4" id="KW-0575">Peroxidase</keyword>
<dbReference type="PANTHER" id="PTHR11592:SF78">
    <property type="entry name" value="GLUTATHIONE PEROXIDASE"/>
    <property type="match status" value="1"/>
</dbReference>
<evidence type="ECO:0000256" key="5">
    <source>
        <dbReference type="SAM" id="MobiDB-lite"/>
    </source>
</evidence>
<keyword evidence="6" id="KW-0732">Signal</keyword>
<feature type="domain" description="Thioredoxin" evidence="7">
    <location>
        <begin position="3"/>
        <end position="177"/>
    </location>
</feature>
<sequence>MLMRIVIPAIVLSAAAFAADITKIPFEKADGSKTSLEEYQGKVVLLVNVASKCGYTKQYEGLQKLYEEKKDDGLVILAFPCNDFGGQEPGTIEEIQEFCSSKFNVSFPIMSKIHVKGEDQHPLYEALTGPKGAFPGDVKWNFGKILIGKDGKPKARFESPTKPRDKELTDAIDDALAG</sequence>
<dbReference type="EMBL" id="JBHUIT010000002">
    <property type="protein sequence ID" value="MFD2255670.1"/>
    <property type="molecule type" value="Genomic_DNA"/>
</dbReference>
<evidence type="ECO:0000256" key="3">
    <source>
        <dbReference type="ARBA" id="ARBA00023002"/>
    </source>
</evidence>
<evidence type="ECO:0000313" key="8">
    <source>
        <dbReference type="EMBL" id="MFD2255670.1"/>
    </source>
</evidence>
<dbReference type="CDD" id="cd00340">
    <property type="entry name" value="GSH_Peroxidase"/>
    <property type="match status" value="1"/>
</dbReference>
<evidence type="ECO:0000256" key="4">
    <source>
        <dbReference type="RuleBase" id="RU000499"/>
    </source>
</evidence>
<dbReference type="PROSITE" id="PS51355">
    <property type="entry name" value="GLUTATHIONE_PEROXID_3"/>
    <property type="match status" value="1"/>
</dbReference>
<dbReference type="RefSeq" id="WP_386818326.1">
    <property type="nucleotide sequence ID" value="NZ_JBHUIT010000002.1"/>
</dbReference>
<accession>A0ABW5D7M2</accession>
<evidence type="ECO:0000313" key="9">
    <source>
        <dbReference type="Proteomes" id="UP001597375"/>
    </source>
</evidence>
<feature type="compositionally biased region" description="Basic and acidic residues" evidence="5">
    <location>
        <begin position="151"/>
        <end position="169"/>
    </location>
</feature>
<dbReference type="InterPro" id="IPR036249">
    <property type="entry name" value="Thioredoxin-like_sf"/>
</dbReference>
<dbReference type="GO" id="GO:0004601">
    <property type="term" value="F:peroxidase activity"/>
    <property type="evidence" value="ECO:0007669"/>
    <property type="project" value="UniProtKB-KW"/>
</dbReference>
<dbReference type="InterPro" id="IPR000889">
    <property type="entry name" value="Glutathione_peroxidase"/>
</dbReference>
<feature type="region of interest" description="Disordered" evidence="5">
    <location>
        <begin position="151"/>
        <end position="178"/>
    </location>
</feature>
<evidence type="ECO:0000256" key="2">
    <source>
        <dbReference type="ARBA" id="ARBA00022559"/>
    </source>
</evidence>
<dbReference type="InterPro" id="IPR029759">
    <property type="entry name" value="GPX_AS"/>
</dbReference>
<dbReference type="PIRSF" id="PIRSF000303">
    <property type="entry name" value="Glutathion_perox"/>
    <property type="match status" value="1"/>
</dbReference>
<protein>
    <recommendedName>
        <fullName evidence="4">Glutathione peroxidase</fullName>
    </recommendedName>
</protein>
<dbReference type="PROSITE" id="PS51352">
    <property type="entry name" value="THIOREDOXIN_2"/>
    <property type="match status" value="1"/>
</dbReference>
<feature type="signal peptide" evidence="6">
    <location>
        <begin position="1"/>
        <end position="18"/>
    </location>
</feature>
<comment type="similarity">
    <text evidence="1 4">Belongs to the glutathione peroxidase family.</text>
</comment>
<organism evidence="8 9">
    <name type="scientific">Luteolibacter algae</name>
    <dbReference type="NCBI Taxonomy" id="454151"/>
    <lineage>
        <taxon>Bacteria</taxon>
        <taxon>Pseudomonadati</taxon>
        <taxon>Verrucomicrobiota</taxon>
        <taxon>Verrucomicrobiia</taxon>
        <taxon>Verrucomicrobiales</taxon>
        <taxon>Verrucomicrobiaceae</taxon>
        <taxon>Luteolibacter</taxon>
    </lineage>
</organism>
<dbReference type="Proteomes" id="UP001597375">
    <property type="component" value="Unassembled WGS sequence"/>
</dbReference>
<dbReference type="InterPro" id="IPR013766">
    <property type="entry name" value="Thioredoxin_domain"/>
</dbReference>
<dbReference type="PANTHER" id="PTHR11592">
    <property type="entry name" value="GLUTATHIONE PEROXIDASE"/>
    <property type="match status" value="1"/>
</dbReference>
<feature type="chain" id="PRO_5046637017" description="Glutathione peroxidase" evidence="6">
    <location>
        <begin position="19"/>
        <end position="178"/>
    </location>
</feature>